<protein>
    <submittedName>
        <fullName evidence="2">p494-like protein</fullName>
    </submittedName>
</protein>
<gene>
    <name evidence="2" type="ORF">GFP_L7_0320</name>
</gene>
<feature type="region of interest" description="Disordered" evidence="1">
    <location>
        <begin position="535"/>
        <end position="595"/>
    </location>
</feature>
<dbReference type="AlphaFoldDB" id="B7S866"/>
<feature type="compositionally biased region" description="Basic and acidic residues" evidence="1">
    <location>
        <begin position="84"/>
        <end position="125"/>
    </location>
</feature>
<reference evidence="2" key="1">
    <citation type="submission" date="2007-06" db="EMBL/GenBank/DDBJ databases">
        <title>Bracovirus Evolution: Comparative Genomics of Multiple Viral and Proviral Genomes.</title>
        <authorList>
            <person name="Desjardins C.A."/>
            <person name="Gundersen-Rindal D.E."/>
            <person name="Hostetler J.B."/>
            <person name="Tallon L.J."/>
            <person name="Utterback T.R."/>
            <person name="Fuester R.W."/>
            <person name="Schatz M.C."/>
            <person name="Pedroni M.J."/>
            <person name="Fadrosh D.W."/>
            <person name="Haas B.J."/>
            <person name="Toms B.S."/>
            <person name="Chen D."/>
            <person name="Nene V."/>
        </authorList>
    </citation>
    <scope>NUCLEOTIDE SEQUENCE</scope>
</reference>
<feature type="compositionally biased region" description="Basic and acidic residues" evidence="1">
    <location>
        <begin position="25"/>
        <end position="47"/>
    </location>
</feature>
<evidence type="ECO:0000256" key="1">
    <source>
        <dbReference type="SAM" id="MobiDB-lite"/>
    </source>
</evidence>
<feature type="compositionally biased region" description="Polar residues" evidence="1">
    <location>
        <begin position="282"/>
        <end position="296"/>
    </location>
</feature>
<dbReference type="EMBL" id="EF710644">
    <property type="protein sequence ID" value="ACE75090.1"/>
    <property type="molecule type" value="Genomic_DNA"/>
</dbReference>
<organism evidence="2">
    <name type="scientific">Glyptapanteles flavicoxis</name>
    <dbReference type="NCBI Taxonomy" id="463051"/>
    <lineage>
        <taxon>Eukaryota</taxon>
        <taxon>Metazoa</taxon>
        <taxon>Ecdysozoa</taxon>
        <taxon>Arthropoda</taxon>
        <taxon>Hexapoda</taxon>
        <taxon>Insecta</taxon>
        <taxon>Pterygota</taxon>
        <taxon>Neoptera</taxon>
        <taxon>Endopterygota</taxon>
        <taxon>Hymenoptera</taxon>
        <taxon>Apocrita</taxon>
        <taxon>Ichneumonoidea</taxon>
        <taxon>Braconidae</taxon>
        <taxon>Microgastrinae</taxon>
        <taxon>Glyptapanteles</taxon>
    </lineage>
</organism>
<feature type="region of interest" description="Disordered" evidence="1">
    <location>
        <begin position="271"/>
        <end position="296"/>
    </location>
</feature>
<evidence type="ECO:0000313" key="2">
    <source>
        <dbReference type="EMBL" id="ACE75090.1"/>
    </source>
</evidence>
<feature type="region of interest" description="Disordered" evidence="1">
    <location>
        <begin position="22"/>
        <end position="64"/>
    </location>
</feature>
<name>B7S866_9HYME</name>
<feature type="region of interest" description="Disordered" evidence="1">
    <location>
        <begin position="81"/>
        <end position="125"/>
    </location>
</feature>
<sequence>MTVKEEAGKRLIVLRGGKNNVTLSEETHEDGSRSRIYKKETKGKSEDSGVTQNGEYGGGMTVKEEAGKRLIVLRGGKNNVTLSEETHEDGSRSRIYKKETKGKSEDTQATESRKDGGGMTVKDEPGKRLIITQGGQNKYKVSITDKTYENGLRSTIFKKETMRKLENKINLIVVTEEVFKNEMHPEGFKVIRTVVTGSVDEKDPRKNSLSSVQSETYPDFKSWTPMFPDNRPVEKTNNQQEYVPQPTAGILATPIPQQDPESAQTLNEMAGAYPTQYGPGSGYNTQDPSRVNQNSSVAAQNGDKVSAQTFNGMAGAYLSQYGPGSGYNTQDPSRVNQNSSVAAQNGDKVSAGTLNETAGAYPTQYGPGSAYYPHDPSRVNQNSSVAAQNGDKVSAQTFNGMAGAYPSQYGPGSGYNTQDPSRVNQYSSVAAQNGDKVSAQTFNGMAGAYPSQYGPGSGYNLQDPSRVNQYSSVAAQNGDKVSAQTLNEMAGAYPTQYGPGSGYNSQDPSRVNQYSSVAAQNGDKVSAQTLNGMAGAYPSQYQPRSGHNSLNSAIVNERPPFAADYGKRVSRPTVDGRTGGNQSDYGPGYGPRLSN</sequence>
<proteinExistence type="predicted"/>
<feature type="compositionally biased region" description="Polar residues" evidence="1">
    <location>
        <begin position="539"/>
        <end position="554"/>
    </location>
</feature>
<accession>B7S866</accession>